<organism evidence="3 4">
    <name type="scientific">Stylosanthes scabra</name>
    <dbReference type="NCBI Taxonomy" id="79078"/>
    <lineage>
        <taxon>Eukaryota</taxon>
        <taxon>Viridiplantae</taxon>
        <taxon>Streptophyta</taxon>
        <taxon>Embryophyta</taxon>
        <taxon>Tracheophyta</taxon>
        <taxon>Spermatophyta</taxon>
        <taxon>Magnoliopsida</taxon>
        <taxon>eudicotyledons</taxon>
        <taxon>Gunneridae</taxon>
        <taxon>Pentapetalae</taxon>
        <taxon>rosids</taxon>
        <taxon>fabids</taxon>
        <taxon>Fabales</taxon>
        <taxon>Fabaceae</taxon>
        <taxon>Papilionoideae</taxon>
        <taxon>50 kb inversion clade</taxon>
        <taxon>dalbergioids sensu lato</taxon>
        <taxon>Dalbergieae</taxon>
        <taxon>Pterocarpus clade</taxon>
        <taxon>Stylosanthes</taxon>
    </lineage>
</organism>
<dbReference type="InterPro" id="IPR058594">
    <property type="entry name" value="PB1-like_dom_pln"/>
</dbReference>
<dbReference type="PANTHER" id="PTHR46250">
    <property type="entry name" value="MYB/SANT-LIKE DNA-BINDING DOMAIN PROTEIN-RELATED"/>
    <property type="match status" value="1"/>
</dbReference>
<evidence type="ECO:0000313" key="4">
    <source>
        <dbReference type="Proteomes" id="UP001341840"/>
    </source>
</evidence>
<name>A0ABU6VMN9_9FABA</name>
<feature type="domain" description="PB1-like" evidence="2">
    <location>
        <begin position="3"/>
        <end position="107"/>
    </location>
</feature>
<keyword evidence="4" id="KW-1185">Reference proteome</keyword>
<proteinExistence type="predicted"/>
<feature type="region of interest" description="Disordered" evidence="1">
    <location>
        <begin position="124"/>
        <end position="236"/>
    </location>
</feature>
<evidence type="ECO:0000259" key="2">
    <source>
        <dbReference type="Pfam" id="PF26130"/>
    </source>
</evidence>
<reference evidence="3 4" key="1">
    <citation type="journal article" date="2023" name="Plants (Basel)">
        <title>Bridging the Gap: Combining Genomics and Transcriptomics Approaches to Understand Stylosanthes scabra, an Orphan Legume from the Brazilian Caatinga.</title>
        <authorList>
            <person name="Ferreira-Neto J.R.C."/>
            <person name="da Silva M.D."/>
            <person name="Binneck E."/>
            <person name="de Melo N.F."/>
            <person name="da Silva R.H."/>
            <person name="de Melo A.L.T.M."/>
            <person name="Pandolfi V."/>
            <person name="Bustamante F.O."/>
            <person name="Brasileiro-Vidal A.C."/>
            <person name="Benko-Iseppon A.M."/>
        </authorList>
    </citation>
    <scope>NUCLEOTIDE SEQUENCE [LARGE SCALE GENOMIC DNA]</scope>
    <source>
        <tissue evidence="3">Leaves</tissue>
    </source>
</reference>
<dbReference type="EMBL" id="JASCZI010151887">
    <property type="protein sequence ID" value="MED6174784.1"/>
    <property type="molecule type" value="Genomic_DNA"/>
</dbReference>
<accession>A0ABU6VMN9</accession>
<protein>
    <recommendedName>
        <fullName evidence="2">PB1-like domain-containing protein</fullName>
    </recommendedName>
</protein>
<feature type="compositionally biased region" description="Polar residues" evidence="1">
    <location>
        <begin position="378"/>
        <end position="408"/>
    </location>
</feature>
<gene>
    <name evidence="3" type="ORF">PIB30_072275</name>
</gene>
<sequence length="508" mass="56934">MEEDMYVPVFHYGGRFGRDMNGVLSYLDGSVKRWPLLDIDLVSLPILEDLFKELSYQKYEKLLWHDLSVPDLEFGLHELKGDVGINEMRGAVVMHMGDKEFHIYVEHVVDTPILVEDYVNVEESNSSDGYESAKDEAYKPPPLGYEEDDSESEGLNEGGPSNDNRPQLSLKTAKKRNSRKYTGARRRHIRRNGKTAGNGGVGHYNSGHGPDLGNESAGPSNAGTPATKTELQRRDSDYERPYQYESKAFNSQCLLKMKLYAVLMGQYTWAAFGSGSRDWDWKTRNQYCLEGEEERRQQQRNQRLDRGIPASQKTTGVAHLKKFYTPGKPFPMFQRLGRIFGKDRATGSAAVSGFDAEEHVDDEADEEEADMEDVFMSGTPTTDAPSRSHGNVGQGTATSAEPSGTRKTLSGKKRKQMDILERMADEVHDSTAAQKEHVQILANAISGKNNDVKMGEKLEQLGFADHEAIRIVVKINSKPELEKSFWGLTDAQLTTLAQDILAGNINYY</sequence>
<feature type="compositionally biased region" description="Polar residues" evidence="1">
    <location>
        <begin position="159"/>
        <end position="170"/>
    </location>
</feature>
<dbReference type="Pfam" id="PF26130">
    <property type="entry name" value="PB1-like"/>
    <property type="match status" value="1"/>
</dbReference>
<feature type="compositionally biased region" description="Basic residues" evidence="1">
    <location>
        <begin position="172"/>
        <end position="193"/>
    </location>
</feature>
<dbReference type="Proteomes" id="UP001341840">
    <property type="component" value="Unassembled WGS sequence"/>
</dbReference>
<evidence type="ECO:0000256" key="1">
    <source>
        <dbReference type="SAM" id="MobiDB-lite"/>
    </source>
</evidence>
<comment type="caution">
    <text evidence="3">The sequence shown here is derived from an EMBL/GenBank/DDBJ whole genome shotgun (WGS) entry which is preliminary data.</text>
</comment>
<evidence type="ECO:0000313" key="3">
    <source>
        <dbReference type="EMBL" id="MED6174784.1"/>
    </source>
</evidence>
<feature type="compositionally biased region" description="Polar residues" evidence="1">
    <location>
        <begin position="217"/>
        <end position="229"/>
    </location>
</feature>
<feature type="region of interest" description="Disordered" evidence="1">
    <location>
        <begin position="378"/>
        <end position="415"/>
    </location>
</feature>
<feature type="compositionally biased region" description="Acidic residues" evidence="1">
    <location>
        <begin position="145"/>
        <end position="154"/>
    </location>
</feature>